<name>A0AAN8JA81_PATCE</name>
<comment type="caution">
    <text evidence="2">The sequence shown here is derived from an EMBL/GenBank/DDBJ whole genome shotgun (WGS) entry which is preliminary data.</text>
</comment>
<feature type="compositionally biased region" description="Polar residues" evidence="1">
    <location>
        <begin position="45"/>
        <end position="55"/>
    </location>
</feature>
<sequence>MNKSLNTVQKQLMHTQQPDASPSSGNRTGKGLEIRRHDNIHHNSKQQYTPRYYTQSHDKNNWRQPAQHPVSGSPNRRDHVDSSNGLKSGTASYGQPSETGLHVKCIVNSLKLNSLIDTGATVSMLSRTAYNSIPEDKRPTLEYMHQSLKAANGGFMHVLGKAIFSIEIYGQVYSHTLIVTVIGSQCILGLDFLQKHDCHLDLKNKTISINSDKCATHLEGPIGICRVSLAENTVIPAGHEVLVNGYIPQKCVSKFSHKEVMLEPLERLYERKHVLPAKVVCELSDSAPWVPVRILNANDYDVFLNKHTGIGDIVPVNVIDTCDDRSKLPPKRDLPPHVLELCKRAAEGLDREQTGAVTNYYPNIKTCLQPIPWNLVGQIW</sequence>
<dbReference type="Proteomes" id="UP001347796">
    <property type="component" value="Unassembled WGS sequence"/>
</dbReference>
<evidence type="ECO:0000256" key="1">
    <source>
        <dbReference type="SAM" id="MobiDB-lite"/>
    </source>
</evidence>
<dbReference type="CDD" id="cd00303">
    <property type="entry name" value="retropepsin_like"/>
    <property type="match status" value="1"/>
</dbReference>
<gene>
    <name evidence="2" type="ORF">SNE40_018317</name>
</gene>
<dbReference type="SUPFAM" id="SSF50630">
    <property type="entry name" value="Acid proteases"/>
    <property type="match status" value="1"/>
</dbReference>
<feature type="compositionally biased region" description="Polar residues" evidence="1">
    <location>
        <begin position="1"/>
        <end position="27"/>
    </location>
</feature>
<accession>A0AAN8JA81</accession>
<feature type="compositionally biased region" description="Polar residues" evidence="1">
    <location>
        <begin position="82"/>
        <end position="95"/>
    </location>
</feature>
<feature type="region of interest" description="Disordered" evidence="1">
    <location>
        <begin position="1"/>
        <end position="95"/>
    </location>
</feature>
<dbReference type="AlphaFoldDB" id="A0AAN8JA81"/>
<evidence type="ECO:0000313" key="3">
    <source>
        <dbReference type="Proteomes" id="UP001347796"/>
    </source>
</evidence>
<reference evidence="2 3" key="1">
    <citation type="submission" date="2024-01" db="EMBL/GenBank/DDBJ databases">
        <title>The genome of the rayed Mediterranean limpet Patella caerulea (Linnaeus, 1758).</title>
        <authorList>
            <person name="Anh-Thu Weber A."/>
            <person name="Halstead-Nussloch G."/>
        </authorList>
    </citation>
    <scope>NUCLEOTIDE SEQUENCE [LARGE SCALE GENOMIC DNA]</scope>
    <source>
        <strain evidence="2">AATW-2023a</strain>
        <tissue evidence="2">Whole specimen</tissue>
    </source>
</reference>
<evidence type="ECO:0000313" key="2">
    <source>
        <dbReference type="EMBL" id="KAK6171894.1"/>
    </source>
</evidence>
<dbReference type="InterPro" id="IPR021109">
    <property type="entry name" value="Peptidase_aspartic_dom_sf"/>
</dbReference>
<evidence type="ECO:0008006" key="4">
    <source>
        <dbReference type="Google" id="ProtNLM"/>
    </source>
</evidence>
<dbReference type="Gene3D" id="2.40.70.10">
    <property type="entry name" value="Acid Proteases"/>
    <property type="match status" value="1"/>
</dbReference>
<proteinExistence type="predicted"/>
<keyword evidence="3" id="KW-1185">Reference proteome</keyword>
<organism evidence="2 3">
    <name type="scientific">Patella caerulea</name>
    <name type="common">Rayed Mediterranean limpet</name>
    <dbReference type="NCBI Taxonomy" id="87958"/>
    <lineage>
        <taxon>Eukaryota</taxon>
        <taxon>Metazoa</taxon>
        <taxon>Spiralia</taxon>
        <taxon>Lophotrochozoa</taxon>
        <taxon>Mollusca</taxon>
        <taxon>Gastropoda</taxon>
        <taxon>Patellogastropoda</taxon>
        <taxon>Patelloidea</taxon>
        <taxon>Patellidae</taxon>
        <taxon>Patella</taxon>
    </lineage>
</organism>
<feature type="compositionally biased region" description="Basic and acidic residues" evidence="1">
    <location>
        <begin position="30"/>
        <end position="41"/>
    </location>
</feature>
<dbReference type="EMBL" id="JAZGQO010000013">
    <property type="protein sequence ID" value="KAK6171894.1"/>
    <property type="molecule type" value="Genomic_DNA"/>
</dbReference>
<protein>
    <recommendedName>
        <fullName evidence="4">Peptidase A2 domain-containing protein</fullName>
    </recommendedName>
</protein>